<dbReference type="PANTHER" id="PTHR23132">
    <property type="entry name" value="D-ALANINE--D-ALANINE LIGASE"/>
    <property type="match status" value="1"/>
</dbReference>
<dbReference type="NCBIfam" id="TIGR01205">
    <property type="entry name" value="D_ala_D_alaTIGR"/>
    <property type="match status" value="1"/>
</dbReference>
<dbReference type="Gene3D" id="3.40.50.20">
    <property type="match status" value="1"/>
</dbReference>
<feature type="binding site" evidence="15">
    <location>
        <position position="253"/>
    </location>
    <ligand>
        <name>Mg(2+)</name>
        <dbReference type="ChEBI" id="CHEBI:18420"/>
        <label>1</label>
    </ligand>
</feature>
<dbReference type="GO" id="GO:0005524">
    <property type="term" value="F:ATP binding"/>
    <property type="evidence" value="ECO:0007669"/>
    <property type="project" value="UniProtKB-UniRule"/>
</dbReference>
<comment type="caution">
    <text evidence="18">The sequence shown here is derived from an EMBL/GenBank/DDBJ whole genome shotgun (WGS) entry which is preliminary data.</text>
</comment>
<evidence type="ECO:0000256" key="12">
    <source>
        <dbReference type="ARBA" id="ARBA00047614"/>
    </source>
</evidence>
<dbReference type="PROSITE" id="PS00843">
    <property type="entry name" value="DALA_DALA_LIGASE_1"/>
    <property type="match status" value="1"/>
</dbReference>
<keyword evidence="15" id="KW-0479">Metal-binding</keyword>
<keyword evidence="15" id="KW-0464">Manganese</keyword>
<dbReference type="PANTHER" id="PTHR23132:SF23">
    <property type="entry name" value="D-ALANINE--D-ALANINE LIGASE B"/>
    <property type="match status" value="1"/>
</dbReference>
<evidence type="ECO:0000256" key="14">
    <source>
        <dbReference type="PIRSR" id="PIRSR039102-1"/>
    </source>
</evidence>
<evidence type="ECO:0000256" key="16">
    <source>
        <dbReference type="PROSITE-ProRule" id="PRU00409"/>
    </source>
</evidence>
<comment type="pathway">
    <text evidence="13">Cell wall biogenesis; peptidoglycan biosynthesis.</text>
</comment>
<dbReference type="HAMAP" id="MF_00047">
    <property type="entry name" value="Dala_Dala_lig"/>
    <property type="match status" value="1"/>
</dbReference>
<dbReference type="InterPro" id="IPR000291">
    <property type="entry name" value="D-Ala_lig_Van_CS"/>
</dbReference>
<keyword evidence="9 13" id="KW-0133">Cell shape</keyword>
<dbReference type="EMBL" id="CAQJ01000007">
    <property type="protein sequence ID" value="CCQ89383.1"/>
    <property type="molecule type" value="Genomic_DNA"/>
</dbReference>
<feature type="active site" evidence="14">
    <location>
        <position position="19"/>
    </location>
</feature>
<feature type="active site" evidence="14">
    <location>
        <position position="277"/>
    </location>
</feature>
<dbReference type="GO" id="GO:0046872">
    <property type="term" value="F:metal ion binding"/>
    <property type="evidence" value="ECO:0007669"/>
    <property type="project" value="UniProtKB-KW"/>
</dbReference>
<feature type="domain" description="ATP-grasp" evidence="17">
    <location>
        <begin position="105"/>
        <end position="299"/>
    </location>
</feature>
<accession>M1YV59</accession>
<dbReference type="SMART" id="SM01209">
    <property type="entry name" value="GARS_A"/>
    <property type="match status" value="1"/>
</dbReference>
<keyword evidence="11 13" id="KW-0961">Cell wall biogenesis/degradation</keyword>
<protein>
    <recommendedName>
        <fullName evidence="4 13">D-alanine--D-alanine ligase</fullName>
        <ecNumber evidence="4 13">6.3.2.4</ecNumber>
    </recommendedName>
    <alternativeName>
        <fullName evidence="13">D-Ala-D-Ala ligase</fullName>
    </alternativeName>
    <alternativeName>
        <fullName evidence="13">D-alanylalanine synthetase</fullName>
    </alternativeName>
</protein>
<dbReference type="GO" id="GO:0071555">
    <property type="term" value="P:cell wall organization"/>
    <property type="evidence" value="ECO:0007669"/>
    <property type="project" value="UniProtKB-KW"/>
</dbReference>
<feature type="binding site" evidence="15">
    <location>
        <position position="268"/>
    </location>
    <ligand>
        <name>Mg(2+)</name>
        <dbReference type="ChEBI" id="CHEBI:18420"/>
        <label>2</label>
    </ligand>
</feature>
<dbReference type="PIRSF" id="PIRSF039102">
    <property type="entry name" value="Ddl/VanB"/>
    <property type="match status" value="1"/>
</dbReference>
<dbReference type="EC" id="6.3.2.4" evidence="4 13"/>
<proteinExistence type="inferred from homology"/>
<feature type="binding site" evidence="15">
    <location>
        <position position="266"/>
    </location>
    <ligand>
        <name>Mg(2+)</name>
        <dbReference type="ChEBI" id="CHEBI:18420"/>
        <label>1</label>
    </ligand>
</feature>
<evidence type="ECO:0000256" key="10">
    <source>
        <dbReference type="ARBA" id="ARBA00022984"/>
    </source>
</evidence>
<evidence type="ECO:0000256" key="11">
    <source>
        <dbReference type="ARBA" id="ARBA00023316"/>
    </source>
</evidence>
<gene>
    <name evidence="18" type="primary">ddlB</name>
    <name evidence="13" type="synonym">ddl</name>
    <name evidence="18" type="ORF">NITGR_1040001</name>
</gene>
<keyword evidence="6 13" id="KW-0436">Ligase</keyword>
<dbReference type="Pfam" id="PF01820">
    <property type="entry name" value="Dala_Dala_lig_N"/>
    <property type="match status" value="1"/>
</dbReference>
<dbReference type="STRING" id="1266370.NITGR_1040001"/>
<keyword evidence="15" id="KW-0460">Magnesium</keyword>
<evidence type="ECO:0000256" key="7">
    <source>
        <dbReference type="ARBA" id="ARBA00022741"/>
    </source>
</evidence>
<dbReference type="AlphaFoldDB" id="M1YV59"/>
<sequence length="307" mass="33813">MQSLNGKTIGVLMGGLSKEREVSLTTGREVMQAIRRLGLTAVEIDVTHDVWTQVKDAGIDLAFIALHGTYGEDGTIQGLLEYARIPYTGSGVLGSAVAYNKVTSKEVFMQNGIPTAAYQVVRKPERDAFQRHLDLPVVVKPSDQGSSLGVTIVREAEEFDAALELAFRYTEEVVVEQYIDGKLLAIGMHGEKPMPIVHIRPKSGFYDYESKYTKGKTEYICPAELSGIERETCQQVAIAVFRALKGRGFPRVDVILDDDGVPYVLEMNTIPGMTPTSLLPMAAKEGGMSFDDLVLEILKRATRDYMD</sequence>
<dbReference type="HOGENOM" id="CLU_039268_1_1_0"/>
<evidence type="ECO:0000256" key="13">
    <source>
        <dbReference type="HAMAP-Rule" id="MF_00047"/>
    </source>
</evidence>
<dbReference type="Gene3D" id="3.30.1490.20">
    <property type="entry name" value="ATP-grasp fold, A domain"/>
    <property type="match status" value="1"/>
</dbReference>
<dbReference type="InterPro" id="IPR011127">
    <property type="entry name" value="Dala_Dala_lig_N"/>
</dbReference>
<evidence type="ECO:0000256" key="8">
    <source>
        <dbReference type="ARBA" id="ARBA00022840"/>
    </source>
</evidence>
<evidence type="ECO:0000256" key="5">
    <source>
        <dbReference type="ARBA" id="ARBA00022490"/>
    </source>
</evidence>
<dbReference type="InterPro" id="IPR011761">
    <property type="entry name" value="ATP-grasp"/>
</dbReference>
<name>M1YV59_NITG3</name>
<evidence type="ECO:0000256" key="6">
    <source>
        <dbReference type="ARBA" id="ARBA00022598"/>
    </source>
</evidence>
<dbReference type="InParanoid" id="M1YV59"/>
<dbReference type="InterPro" id="IPR005905">
    <property type="entry name" value="D_ala_D_ala"/>
</dbReference>
<comment type="cofactor">
    <cofactor evidence="1">
        <name>Mn(2+)</name>
        <dbReference type="ChEBI" id="CHEBI:29035"/>
    </cofactor>
</comment>
<dbReference type="GO" id="GO:0008360">
    <property type="term" value="P:regulation of cell shape"/>
    <property type="evidence" value="ECO:0007669"/>
    <property type="project" value="UniProtKB-KW"/>
</dbReference>
<organism evidence="18 19">
    <name type="scientific">Nitrospina gracilis (strain 3/211)</name>
    <dbReference type="NCBI Taxonomy" id="1266370"/>
    <lineage>
        <taxon>Bacteria</taxon>
        <taxon>Pseudomonadati</taxon>
        <taxon>Nitrospinota/Tectimicrobiota group</taxon>
        <taxon>Nitrospinota</taxon>
        <taxon>Nitrospinia</taxon>
        <taxon>Nitrospinales</taxon>
        <taxon>Nitrospinaceae</taxon>
        <taxon>Nitrospina</taxon>
    </lineage>
</organism>
<dbReference type="GO" id="GO:0009252">
    <property type="term" value="P:peptidoglycan biosynthetic process"/>
    <property type="evidence" value="ECO:0007669"/>
    <property type="project" value="UniProtKB-UniRule"/>
</dbReference>
<dbReference type="NCBIfam" id="NF002378">
    <property type="entry name" value="PRK01372.1"/>
    <property type="match status" value="1"/>
</dbReference>
<comment type="subcellular location">
    <subcellularLocation>
        <location evidence="2 13">Cytoplasm</location>
    </subcellularLocation>
</comment>
<feature type="binding site" evidence="15">
    <location>
        <position position="266"/>
    </location>
    <ligand>
        <name>Mg(2+)</name>
        <dbReference type="ChEBI" id="CHEBI:18420"/>
        <label>2</label>
    </ligand>
</feature>
<dbReference type="GO" id="GO:0008716">
    <property type="term" value="F:D-alanine-D-alanine ligase activity"/>
    <property type="evidence" value="ECO:0007669"/>
    <property type="project" value="UniProtKB-UniRule"/>
</dbReference>
<dbReference type="InterPro" id="IPR011095">
    <property type="entry name" value="Dala_Dala_lig_C"/>
</dbReference>
<keyword evidence="5 13" id="KW-0963">Cytoplasm</keyword>
<dbReference type="SUPFAM" id="SSF56059">
    <property type="entry name" value="Glutathione synthetase ATP-binding domain-like"/>
    <property type="match status" value="1"/>
</dbReference>
<evidence type="ECO:0000313" key="18">
    <source>
        <dbReference type="EMBL" id="CCQ89383.1"/>
    </source>
</evidence>
<dbReference type="InterPro" id="IPR016185">
    <property type="entry name" value="PreATP-grasp_dom_sf"/>
</dbReference>
<evidence type="ECO:0000313" key="19">
    <source>
        <dbReference type="Proteomes" id="UP000011704"/>
    </source>
</evidence>
<dbReference type="GO" id="GO:0005737">
    <property type="term" value="C:cytoplasm"/>
    <property type="evidence" value="ECO:0007669"/>
    <property type="project" value="UniProtKB-SubCell"/>
</dbReference>
<evidence type="ECO:0000256" key="1">
    <source>
        <dbReference type="ARBA" id="ARBA00001936"/>
    </source>
</evidence>
<evidence type="ECO:0000256" key="3">
    <source>
        <dbReference type="ARBA" id="ARBA00010871"/>
    </source>
</evidence>
<dbReference type="SUPFAM" id="SSF52440">
    <property type="entry name" value="PreATP-grasp domain"/>
    <property type="match status" value="1"/>
</dbReference>
<comment type="catalytic activity">
    <reaction evidence="12 13">
        <text>2 D-alanine + ATP = D-alanyl-D-alanine + ADP + phosphate + H(+)</text>
        <dbReference type="Rhea" id="RHEA:11224"/>
        <dbReference type="ChEBI" id="CHEBI:15378"/>
        <dbReference type="ChEBI" id="CHEBI:30616"/>
        <dbReference type="ChEBI" id="CHEBI:43474"/>
        <dbReference type="ChEBI" id="CHEBI:57416"/>
        <dbReference type="ChEBI" id="CHEBI:57822"/>
        <dbReference type="ChEBI" id="CHEBI:456216"/>
        <dbReference type="EC" id="6.3.2.4"/>
    </reaction>
</comment>
<keyword evidence="8 16" id="KW-0067">ATP-binding</keyword>
<comment type="cofactor">
    <cofactor evidence="15">
        <name>Mg(2+)</name>
        <dbReference type="ChEBI" id="CHEBI:18420"/>
    </cofactor>
    <cofactor evidence="15">
        <name>Mn(2+)</name>
        <dbReference type="ChEBI" id="CHEBI:29035"/>
    </cofactor>
    <text evidence="15">Binds 2 magnesium or manganese ions per subunit.</text>
</comment>
<dbReference type="Proteomes" id="UP000011704">
    <property type="component" value="Unassembled WGS sequence"/>
</dbReference>
<keyword evidence="7 16" id="KW-0547">Nucleotide-binding</keyword>
<comment type="function">
    <text evidence="13">Cell wall formation.</text>
</comment>
<dbReference type="PROSITE" id="PS50975">
    <property type="entry name" value="ATP_GRASP"/>
    <property type="match status" value="1"/>
</dbReference>
<reference evidence="18 19" key="1">
    <citation type="journal article" date="2013" name="Front. Microbiol.">
        <title>The genome of Nitrospina gracilis illuminates the metabolism and evolution of the major marine nitrite oxidizer.</title>
        <authorList>
            <person name="Luecker S."/>
            <person name="Nowka B."/>
            <person name="Rattei T."/>
            <person name="Spieck E."/>
            <person name="and Daims H."/>
        </authorList>
    </citation>
    <scope>NUCLEOTIDE SEQUENCE [LARGE SCALE GENOMIC DNA]</scope>
    <source>
        <strain evidence="18 19">3/211</strain>
    </source>
</reference>
<comment type="similarity">
    <text evidence="3 13">Belongs to the D-alanine--D-alanine ligase family.</text>
</comment>
<dbReference type="FunCoup" id="M1YV59">
    <property type="interactions" value="261"/>
</dbReference>
<dbReference type="InterPro" id="IPR013815">
    <property type="entry name" value="ATP_grasp_subdomain_1"/>
</dbReference>
<evidence type="ECO:0000256" key="4">
    <source>
        <dbReference type="ARBA" id="ARBA00012216"/>
    </source>
</evidence>
<dbReference type="Pfam" id="PF07478">
    <property type="entry name" value="Dala_Dala_lig_C"/>
    <property type="match status" value="1"/>
</dbReference>
<evidence type="ECO:0000256" key="2">
    <source>
        <dbReference type="ARBA" id="ARBA00004496"/>
    </source>
</evidence>
<feature type="active site" evidence="14">
    <location>
        <position position="146"/>
    </location>
</feature>
<keyword evidence="19" id="KW-1185">Reference proteome</keyword>
<dbReference type="UniPathway" id="UPA00219"/>
<evidence type="ECO:0000256" key="15">
    <source>
        <dbReference type="PIRSR" id="PIRSR039102-3"/>
    </source>
</evidence>
<dbReference type="Gene3D" id="3.30.470.20">
    <property type="entry name" value="ATP-grasp fold, B domain"/>
    <property type="match status" value="1"/>
</dbReference>
<evidence type="ECO:0000256" key="9">
    <source>
        <dbReference type="ARBA" id="ARBA00022960"/>
    </source>
</evidence>
<evidence type="ECO:0000259" key="17">
    <source>
        <dbReference type="PROSITE" id="PS50975"/>
    </source>
</evidence>
<keyword evidence="10 13" id="KW-0573">Peptidoglycan synthesis</keyword>